<comment type="caution">
    <text evidence="1">The sequence shown here is derived from an EMBL/GenBank/DDBJ whole genome shotgun (WGS) entry which is preliminary data.</text>
</comment>
<dbReference type="EMBL" id="JADFTS010000008">
    <property type="protein sequence ID" value="KAF9592689.1"/>
    <property type="molecule type" value="Genomic_DNA"/>
</dbReference>
<evidence type="ECO:0000313" key="1">
    <source>
        <dbReference type="EMBL" id="KAF9592689.1"/>
    </source>
</evidence>
<protein>
    <submittedName>
        <fullName evidence="1">Uncharacterized protein</fullName>
    </submittedName>
</protein>
<keyword evidence="2" id="KW-1185">Reference proteome</keyword>
<name>A0A835LI90_9MAGN</name>
<organism evidence="1 2">
    <name type="scientific">Coptis chinensis</name>
    <dbReference type="NCBI Taxonomy" id="261450"/>
    <lineage>
        <taxon>Eukaryota</taxon>
        <taxon>Viridiplantae</taxon>
        <taxon>Streptophyta</taxon>
        <taxon>Embryophyta</taxon>
        <taxon>Tracheophyta</taxon>
        <taxon>Spermatophyta</taxon>
        <taxon>Magnoliopsida</taxon>
        <taxon>Ranunculales</taxon>
        <taxon>Ranunculaceae</taxon>
        <taxon>Coptidoideae</taxon>
        <taxon>Coptis</taxon>
    </lineage>
</organism>
<reference evidence="1 2" key="1">
    <citation type="submission" date="2020-10" db="EMBL/GenBank/DDBJ databases">
        <title>The Coptis chinensis genome and diversification of protoberbering-type alkaloids.</title>
        <authorList>
            <person name="Wang B."/>
            <person name="Shu S."/>
            <person name="Song C."/>
            <person name="Liu Y."/>
        </authorList>
    </citation>
    <scope>NUCLEOTIDE SEQUENCE [LARGE SCALE GENOMIC DNA]</scope>
    <source>
        <strain evidence="1">HL-2020</strain>
        <tissue evidence="1">Leaf</tissue>
    </source>
</reference>
<accession>A0A835LI90</accession>
<proteinExistence type="predicted"/>
<dbReference type="AlphaFoldDB" id="A0A835LI90"/>
<evidence type="ECO:0000313" key="2">
    <source>
        <dbReference type="Proteomes" id="UP000631114"/>
    </source>
</evidence>
<sequence>MHSLLRPSWYWKWGVLYWLSTFKNFSLELDQIVSCMDMISSRRNGQLNLSTLAVQAMSRKPKGRLHIGLQSY</sequence>
<gene>
    <name evidence="1" type="ORF">IFM89_016766</name>
</gene>
<dbReference type="Proteomes" id="UP000631114">
    <property type="component" value="Unassembled WGS sequence"/>
</dbReference>